<feature type="compositionally biased region" description="Polar residues" evidence="2">
    <location>
        <begin position="176"/>
        <end position="188"/>
    </location>
</feature>
<dbReference type="Pfam" id="PF02944">
    <property type="entry name" value="BESS"/>
    <property type="match status" value="1"/>
</dbReference>
<dbReference type="EMBL" id="JAIZAY010000001">
    <property type="protein sequence ID" value="KAJ8050868.1"/>
    <property type="molecule type" value="Genomic_DNA"/>
</dbReference>
<protein>
    <recommendedName>
        <fullName evidence="3">BESS domain-containing protein</fullName>
    </recommendedName>
</protein>
<dbReference type="PROSITE" id="PS51031">
    <property type="entry name" value="BESS"/>
    <property type="match status" value="1"/>
</dbReference>
<feature type="compositionally biased region" description="Polar residues" evidence="2">
    <location>
        <begin position="21"/>
        <end position="46"/>
    </location>
</feature>
<evidence type="ECO:0000313" key="5">
    <source>
        <dbReference type="Proteomes" id="UP001152320"/>
    </source>
</evidence>
<accession>A0A9Q1CT02</accession>
<dbReference type="GO" id="GO:0005634">
    <property type="term" value="C:nucleus"/>
    <property type="evidence" value="ECO:0007669"/>
    <property type="project" value="UniProtKB-SubCell"/>
</dbReference>
<comment type="caution">
    <text evidence="4">The sequence shown here is derived from an EMBL/GenBank/DDBJ whole genome shotgun (WGS) entry which is preliminary data.</text>
</comment>
<keyword evidence="5" id="KW-1185">Reference proteome</keyword>
<organism evidence="4 5">
    <name type="scientific">Holothuria leucospilota</name>
    <name type="common">Black long sea cucumber</name>
    <name type="synonym">Mertensiothuria leucospilota</name>
    <dbReference type="NCBI Taxonomy" id="206669"/>
    <lineage>
        <taxon>Eukaryota</taxon>
        <taxon>Metazoa</taxon>
        <taxon>Echinodermata</taxon>
        <taxon>Eleutherozoa</taxon>
        <taxon>Echinozoa</taxon>
        <taxon>Holothuroidea</taxon>
        <taxon>Aspidochirotacea</taxon>
        <taxon>Aspidochirotida</taxon>
        <taxon>Holothuriidae</taxon>
        <taxon>Holothuria</taxon>
    </lineage>
</organism>
<evidence type="ECO:0000256" key="1">
    <source>
        <dbReference type="PROSITE-ProRule" id="PRU00371"/>
    </source>
</evidence>
<gene>
    <name evidence="4" type="ORF">HOLleu_04234</name>
</gene>
<feature type="domain" description="BESS" evidence="3">
    <location>
        <begin position="125"/>
        <end position="164"/>
    </location>
</feature>
<dbReference type="Proteomes" id="UP001152320">
    <property type="component" value="Chromosome 1"/>
</dbReference>
<keyword evidence="1" id="KW-0539">Nucleus</keyword>
<evidence type="ECO:0000256" key="2">
    <source>
        <dbReference type="SAM" id="MobiDB-lite"/>
    </source>
</evidence>
<evidence type="ECO:0000259" key="3">
    <source>
        <dbReference type="PROSITE" id="PS51031"/>
    </source>
</evidence>
<feature type="region of interest" description="Disordered" evidence="2">
    <location>
        <begin position="21"/>
        <end position="94"/>
    </location>
</feature>
<dbReference type="AlphaFoldDB" id="A0A9Q1CT02"/>
<evidence type="ECO:0000313" key="4">
    <source>
        <dbReference type="EMBL" id="KAJ8050868.1"/>
    </source>
</evidence>
<feature type="region of interest" description="Disordered" evidence="2">
    <location>
        <begin position="172"/>
        <end position="193"/>
    </location>
</feature>
<proteinExistence type="predicted"/>
<name>A0A9Q1CT02_HOLLE</name>
<feature type="compositionally biased region" description="Acidic residues" evidence="2">
    <location>
        <begin position="47"/>
        <end position="60"/>
    </location>
</feature>
<dbReference type="GO" id="GO:0003677">
    <property type="term" value="F:DNA binding"/>
    <property type="evidence" value="ECO:0007669"/>
    <property type="project" value="InterPro"/>
</dbReference>
<comment type="subcellular location">
    <subcellularLocation>
        <location evidence="1">Nucleus</location>
    </subcellularLocation>
</comment>
<sequence length="218" mass="24420">MKKYKYAGILEFLVPHLQQRATSSNWTSDSYTGNSSMGPPSDSEVSTYEEEYEGGDDAEQELTLASSETRREFTVSDLCAGKSSSGPQKKKTRMDLSYEVEKSILQFLSNKKSPKAPPSSSATKEDEIDHFCRSMATTLRRLTSKSRAEIQFEIHRLVHHVEMEALYAPTPVHGSNMMTTSGTTQKTGSEQHSRGDMQTAIDLTMDQKHFFLLSAKFV</sequence>
<dbReference type="InterPro" id="IPR004210">
    <property type="entry name" value="BESS_motif"/>
</dbReference>
<reference evidence="4" key="1">
    <citation type="submission" date="2021-10" db="EMBL/GenBank/DDBJ databases">
        <title>Tropical sea cucumber genome reveals ecological adaptation and Cuvierian tubules defense mechanism.</title>
        <authorList>
            <person name="Chen T."/>
        </authorList>
    </citation>
    <scope>NUCLEOTIDE SEQUENCE</scope>
    <source>
        <strain evidence="4">Nanhai2018</strain>
        <tissue evidence="4">Muscle</tissue>
    </source>
</reference>
<dbReference type="OrthoDB" id="6433782at2759"/>